<dbReference type="HOGENOM" id="CLU_157066_1_0_6"/>
<gene>
    <name evidence="7" type="ORF">Thimo_1224</name>
</gene>
<evidence type="ECO:0000256" key="2">
    <source>
        <dbReference type="ARBA" id="ARBA00022692"/>
    </source>
</evidence>
<reference evidence="7 8" key="1">
    <citation type="submission" date="2011-09" db="EMBL/GenBank/DDBJ databases">
        <title>Complete sequence of chromosome of Thioflavicoccus mobilis 8321.</title>
        <authorList>
            <consortium name="US DOE Joint Genome Institute"/>
            <person name="Lucas S."/>
            <person name="Han J."/>
            <person name="Lapidus A."/>
            <person name="Cheng J.-F."/>
            <person name="Goodwin L."/>
            <person name="Pitluck S."/>
            <person name="Peters L."/>
            <person name="Ovchinnikova G."/>
            <person name="Lu M."/>
            <person name="Detter J.C."/>
            <person name="Han C."/>
            <person name="Tapia R."/>
            <person name="Land M."/>
            <person name="Hauser L."/>
            <person name="Kyrpides N."/>
            <person name="Ivanova N."/>
            <person name="Pagani I."/>
            <person name="Vogl K."/>
            <person name="Liu Z."/>
            <person name="Imhoff J."/>
            <person name="Thiel V."/>
            <person name="Frigaard N.-U."/>
            <person name="Bryant D."/>
            <person name="Woyke T."/>
        </authorList>
    </citation>
    <scope>NUCLEOTIDE SEQUENCE [LARGE SCALE GENOMIC DNA]</scope>
    <source>
        <strain evidence="7 8">8321</strain>
    </source>
</reference>
<dbReference type="AlphaFoldDB" id="L0GW21"/>
<dbReference type="EMBL" id="CP003051">
    <property type="protein sequence ID" value="AGA90022.1"/>
    <property type="molecule type" value="Genomic_DNA"/>
</dbReference>
<keyword evidence="8" id="KW-1185">Reference proteome</keyword>
<keyword evidence="4 5" id="KW-0472">Membrane</keyword>
<feature type="transmembrane region" description="Helical" evidence="5">
    <location>
        <begin position="72"/>
        <end position="90"/>
    </location>
</feature>
<evidence type="ECO:0000256" key="4">
    <source>
        <dbReference type="ARBA" id="ARBA00023136"/>
    </source>
</evidence>
<organism evidence="7 8">
    <name type="scientific">Thioflavicoccus mobilis 8321</name>
    <dbReference type="NCBI Taxonomy" id="765912"/>
    <lineage>
        <taxon>Bacteria</taxon>
        <taxon>Pseudomonadati</taxon>
        <taxon>Pseudomonadota</taxon>
        <taxon>Gammaproteobacteria</taxon>
        <taxon>Chromatiales</taxon>
        <taxon>Chromatiaceae</taxon>
        <taxon>Thioflavicoccus</taxon>
    </lineage>
</organism>
<feature type="transmembrane region" description="Helical" evidence="5">
    <location>
        <begin position="43"/>
        <end position="66"/>
    </location>
</feature>
<evidence type="ECO:0000256" key="3">
    <source>
        <dbReference type="ARBA" id="ARBA00022989"/>
    </source>
</evidence>
<evidence type="ECO:0000259" key="6">
    <source>
        <dbReference type="Pfam" id="PF02656"/>
    </source>
</evidence>
<dbReference type="InterPro" id="IPR003807">
    <property type="entry name" value="DUF202"/>
</dbReference>
<feature type="domain" description="DUF202" evidence="6">
    <location>
        <begin position="34"/>
        <end position="98"/>
    </location>
</feature>
<sequence>MSVTADPDPSAELPPPYSEAGEALILRDLLAIDRTRLANERTLLAWLRTGLMLLISGVTLIKLFAGQPSLEVPGYALMPAGLAAALYGWLRFERTRRRIASITQR</sequence>
<keyword evidence="3 5" id="KW-1133">Transmembrane helix</keyword>
<dbReference type="PATRIC" id="fig|765912.4.peg.1186"/>
<keyword evidence="2 5" id="KW-0812">Transmembrane</keyword>
<accession>L0GW21</accession>
<name>L0GW21_9GAMM</name>
<evidence type="ECO:0000256" key="1">
    <source>
        <dbReference type="ARBA" id="ARBA00004127"/>
    </source>
</evidence>
<dbReference type="Pfam" id="PF02656">
    <property type="entry name" value="DUF202"/>
    <property type="match status" value="1"/>
</dbReference>
<comment type="subcellular location">
    <subcellularLocation>
        <location evidence="1">Endomembrane system</location>
        <topology evidence="1">Multi-pass membrane protein</topology>
    </subcellularLocation>
</comment>
<proteinExistence type="predicted"/>
<evidence type="ECO:0000256" key="5">
    <source>
        <dbReference type="SAM" id="Phobius"/>
    </source>
</evidence>
<dbReference type="GO" id="GO:0012505">
    <property type="term" value="C:endomembrane system"/>
    <property type="evidence" value="ECO:0007669"/>
    <property type="project" value="UniProtKB-SubCell"/>
</dbReference>
<evidence type="ECO:0000313" key="7">
    <source>
        <dbReference type="EMBL" id="AGA90022.1"/>
    </source>
</evidence>
<dbReference type="KEGG" id="tmb:Thimo_1224"/>
<dbReference type="OrthoDB" id="582337at2"/>
<evidence type="ECO:0000313" key="8">
    <source>
        <dbReference type="Proteomes" id="UP000010816"/>
    </source>
</evidence>
<dbReference type="RefSeq" id="WP_015280166.1">
    <property type="nucleotide sequence ID" value="NC_019940.1"/>
</dbReference>
<protein>
    <submittedName>
        <fullName evidence="7">Putative membrane protein</fullName>
    </submittedName>
</protein>
<dbReference type="eggNOG" id="COG2149">
    <property type="taxonomic scope" value="Bacteria"/>
</dbReference>
<dbReference type="Proteomes" id="UP000010816">
    <property type="component" value="Chromosome"/>
</dbReference>